<dbReference type="AlphaFoldDB" id="A0AAD9JUX4"/>
<dbReference type="SUPFAM" id="SSF55073">
    <property type="entry name" value="Nucleotide cyclase"/>
    <property type="match status" value="1"/>
</dbReference>
<dbReference type="FunFam" id="1.10.510.10:FF:000420">
    <property type="entry name" value="Guanylate cyclase"/>
    <property type="match status" value="1"/>
</dbReference>
<gene>
    <name evidence="20" type="ORF">LSH36_158g05017</name>
</gene>
<comment type="subcellular location">
    <subcellularLocation>
        <location evidence="2">Membrane</location>
        <topology evidence="2">Single-pass type I membrane protein</topology>
    </subcellularLocation>
</comment>
<dbReference type="InterPro" id="IPR018297">
    <property type="entry name" value="A/G_cyclase_CS"/>
</dbReference>
<feature type="region of interest" description="Disordered" evidence="16">
    <location>
        <begin position="980"/>
        <end position="1002"/>
    </location>
</feature>
<feature type="domain" description="Protein kinase" evidence="18">
    <location>
        <begin position="377"/>
        <end position="648"/>
    </location>
</feature>
<accession>A0AAD9JUX4</accession>
<dbReference type="PANTHER" id="PTHR11920:SF335">
    <property type="entry name" value="GUANYLATE CYCLASE"/>
    <property type="match status" value="1"/>
</dbReference>
<dbReference type="Gene3D" id="3.40.50.2300">
    <property type="match status" value="1"/>
</dbReference>
<dbReference type="GO" id="GO:0004016">
    <property type="term" value="F:adenylate cyclase activity"/>
    <property type="evidence" value="ECO:0007669"/>
    <property type="project" value="TreeGrafter"/>
</dbReference>
<dbReference type="PANTHER" id="PTHR11920">
    <property type="entry name" value="GUANYLYL CYCLASE"/>
    <property type="match status" value="1"/>
</dbReference>
<dbReference type="EC" id="4.6.1.2" evidence="3 15"/>
<dbReference type="InterPro" id="IPR001054">
    <property type="entry name" value="A/G_cyclase"/>
</dbReference>
<evidence type="ECO:0000256" key="2">
    <source>
        <dbReference type="ARBA" id="ARBA00004479"/>
    </source>
</evidence>
<dbReference type="InterPro" id="IPR011645">
    <property type="entry name" value="HNOB_dom_associated"/>
</dbReference>
<feature type="transmembrane region" description="Helical" evidence="17">
    <location>
        <begin position="305"/>
        <end position="329"/>
    </location>
</feature>
<dbReference type="EMBL" id="JAODUP010000158">
    <property type="protein sequence ID" value="KAK2159125.1"/>
    <property type="molecule type" value="Genomic_DNA"/>
</dbReference>
<dbReference type="InterPro" id="IPR029787">
    <property type="entry name" value="Nucleotide_cyclase"/>
</dbReference>
<comment type="catalytic activity">
    <reaction evidence="1 15">
        <text>GTP = 3',5'-cyclic GMP + diphosphate</text>
        <dbReference type="Rhea" id="RHEA:13665"/>
        <dbReference type="ChEBI" id="CHEBI:33019"/>
        <dbReference type="ChEBI" id="CHEBI:37565"/>
        <dbReference type="ChEBI" id="CHEBI:57746"/>
        <dbReference type="EC" id="4.6.1.2"/>
    </reaction>
</comment>
<comment type="similarity">
    <text evidence="14">Belongs to the adenylyl cyclase class-4/guanylyl cyclase family.</text>
</comment>
<keyword evidence="11" id="KW-0325">Glycoprotein</keyword>
<evidence type="ECO:0000256" key="8">
    <source>
        <dbReference type="ARBA" id="ARBA00023134"/>
    </source>
</evidence>
<dbReference type="InterPro" id="IPR001245">
    <property type="entry name" value="Ser-Thr/Tyr_kinase_cat_dom"/>
</dbReference>
<dbReference type="Gene3D" id="3.30.70.1230">
    <property type="entry name" value="Nucleotide cyclase"/>
    <property type="match status" value="1"/>
</dbReference>
<dbReference type="Gene3D" id="1.10.510.10">
    <property type="entry name" value="Transferase(Phosphotransferase) domain 1"/>
    <property type="match status" value="1"/>
</dbReference>
<evidence type="ECO:0000256" key="6">
    <source>
        <dbReference type="ARBA" id="ARBA00022741"/>
    </source>
</evidence>
<dbReference type="PROSITE" id="PS50011">
    <property type="entry name" value="PROTEIN_KINASE_DOM"/>
    <property type="match status" value="1"/>
</dbReference>
<dbReference type="InterPro" id="IPR050401">
    <property type="entry name" value="Cyclic_nucleotide_synthase"/>
</dbReference>
<dbReference type="SMART" id="SM00044">
    <property type="entry name" value="CYCc"/>
    <property type="match status" value="1"/>
</dbReference>
<evidence type="ECO:0000256" key="13">
    <source>
        <dbReference type="ARBA" id="ARBA00023293"/>
    </source>
</evidence>
<evidence type="ECO:0000256" key="1">
    <source>
        <dbReference type="ARBA" id="ARBA00001436"/>
    </source>
</evidence>
<evidence type="ECO:0000256" key="16">
    <source>
        <dbReference type="SAM" id="MobiDB-lite"/>
    </source>
</evidence>
<evidence type="ECO:0000256" key="5">
    <source>
        <dbReference type="ARBA" id="ARBA00022729"/>
    </source>
</evidence>
<organism evidence="20 21">
    <name type="scientific">Paralvinella palmiformis</name>
    <dbReference type="NCBI Taxonomy" id="53620"/>
    <lineage>
        <taxon>Eukaryota</taxon>
        <taxon>Metazoa</taxon>
        <taxon>Spiralia</taxon>
        <taxon>Lophotrochozoa</taxon>
        <taxon>Annelida</taxon>
        <taxon>Polychaeta</taxon>
        <taxon>Sedentaria</taxon>
        <taxon>Canalipalpata</taxon>
        <taxon>Terebellida</taxon>
        <taxon>Terebelliformia</taxon>
        <taxon>Alvinellidae</taxon>
        <taxon>Paralvinella</taxon>
    </lineage>
</organism>
<dbReference type="PROSITE" id="PS50125">
    <property type="entry name" value="GUANYLATE_CYCLASE_2"/>
    <property type="match status" value="1"/>
</dbReference>
<feature type="domain" description="Guanylate cyclase" evidence="19">
    <location>
        <begin position="719"/>
        <end position="849"/>
    </location>
</feature>
<dbReference type="PROSITE" id="PS00452">
    <property type="entry name" value="GUANYLATE_CYCLASE_1"/>
    <property type="match status" value="1"/>
</dbReference>
<keyword evidence="9 17" id="KW-0472">Membrane</keyword>
<name>A0AAD9JUX4_9ANNE</name>
<proteinExistence type="inferred from homology"/>
<keyword evidence="7 17" id="KW-1133">Transmembrane helix</keyword>
<dbReference type="Proteomes" id="UP001208570">
    <property type="component" value="Unassembled WGS sequence"/>
</dbReference>
<dbReference type="GO" id="GO:0005524">
    <property type="term" value="F:ATP binding"/>
    <property type="evidence" value="ECO:0007669"/>
    <property type="project" value="InterPro"/>
</dbReference>
<dbReference type="GO" id="GO:0004672">
    <property type="term" value="F:protein kinase activity"/>
    <property type="evidence" value="ECO:0007669"/>
    <property type="project" value="InterPro"/>
</dbReference>
<dbReference type="InterPro" id="IPR000719">
    <property type="entry name" value="Prot_kinase_dom"/>
</dbReference>
<evidence type="ECO:0000256" key="3">
    <source>
        <dbReference type="ARBA" id="ARBA00012202"/>
    </source>
</evidence>
<protein>
    <recommendedName>
        <fullName evidence="3 15">Guanylate cyclase</fullName>
        <ecNumber evidence="3 15">4.6.1.2</ecNumber>
    </recommendedName>
</protein>
<dbReference type="Pfam" id="PF07701">
    <property type="entry name" value="HNOBA"/>
    <property type="match status" value="1"/>
</dbReference>
<dbReference type="SUPFAM" id="SSF56112">
    <property type="entry name" value="Protein kinase-like (PK-like)"/>
    <property type="match status" value="1"/>
</dbReference>
<evidence type="ECO:0000256" key="4">
    <source>
        <dbReference type="ARBA" id="ARBA00022692"/>
    </source>
</evidence>
<dbReference type="SUPFAM" id="SSF53822">
    <property type="entry name" value="Periplasmic binding protein-like I"/>
    <property type="match status" value="1"/>
</dbReference>
<keyword evidence="6" id="KW-0547">Nucleotide-binding</keyword>
<evidence type="ECO:0000256" key="12">
    <source>
        <dbReference type="ARBA" id="ARBA00023239"/>
    </source>
</evidence>
<sequence length="1080" mass="121537">MRRLTLCPPLPVCMMYVMLADFYEFEGLLIALRLKGLLDTGEYIVVGVDPKQYDSSDPAEVHRRLNRPSDLQMYCSEVKDEAPFRYAHAEIRTQVEVICGPTHYQLDHRGYFHKDTKGVSYDVAEAFRGFLFVAPASPVYPWFANFTEIVNYYLEAPPFNFTNPFGHIDGILKILRPEAAYLYDAVWIYARAAHEAIREGYLPSDGQAILQYIKGKSYLSAMGYMNHIDENGDSQGNFTLLARKSSPNGYGMYPVGSFLHNHNDTKLPEPQLLEGESIDWIGGKPPIDEPRCGFLGEKCMPVPTYTVHIVGGTIGGIGFFVIIIGIIFYRNWRYEQELASLLWKVDYKDIDIKAHTSQYGPTSIGLSRIPNALRLSMVSLSSQADLDLRQVFTQVGTYKGTIVAIKRVSKKCVDLTRGVRKELKQMRDMHHDNLNSFIGATIDPGNICILTEYCAKGSLQDILANDDVKLDNMFIASLVFDIIKGMTFLHGSELGSHGRLKSSNCVVDSRWVLKITDYGLTQFKDGADSDGELTEHAYYQSLLWTAPELLRNCTPPPGGSSKGDIYSFAIILYEIHGRAGPYGDIDMSPKDIILNIIKKDLDVPFRPKLSALSSIPKVVTDCIEECWQEEPSTRPEFKTIRRMLKPMQKGMKPNIFDNMMAIMEKYANNLEAIVDERTDQLREEKKRTEELLHQMLPRSVADQLKAGKRVEAEAFDSVTIYFSDICGFTSLSSESTPMQVVDFLNDLYTAFDSIVEHYDVYKVETIGDAYMVVSGLPNRNGIHHAGEIASMSLHLLGALKRFKIRHRPSDTLKLRIGINSGPCVAGVVGLKMPRYCLFGDTVNTASRMESNGLPLKIHCSADCKALLDHLGGYQLEERGYISMKGKGEMLTYWLIGEDPAKRIARLKPPIQLTGKRSRMYPHCQNTLQKISSLPILRAEDYSEREPESIETDKLLSPTNGLVARKVNTGEIRSVPCYKRHGATSPRSVSGEKDWSGRPARRSSSVKIKFNDDIIPEHEIPVEQKRRDSLWENFTTRDCPEDVATHSHEVSPLLHPRDSTELDEIRIANGMARSSSADTSI</sequence>
<reference evidence="20" key="1">
    <citation type="journal article" date="2023" name="Mol. Biol. Evol.">
        <title>Third-Generation Sequencing Reveals the Adaptive Role of the Epigenome in Three Deep-Sea Polychaetes.</title>
        <authorList>
            <person name="Perez M."/>
            <person name="Aroh O."/>
            <person name="Sun Y."/>
            <person name="Lan Y."/>
            <person name="Juniper S.K."/>
            <person name="Young C.R."/>
            <person name="Angers B."/>
            <person name="Qian P.Y."/>
        </authorList>
    </citation>
    <scope>NUCLEOTIDE SEQUENCE</scope>
    <source>
        <strain evidence="20">P08H-3</strain>
    </source>
</reference>
<evidence type="ECO:0000256" key="7">
    <source>
        <dbReference type="ARBA" id="ARBA00022989"/>
    </source>
</evidence>
<dbReference type="InterPro" id="IPR011009">
    <property type="entry name" value="Kinase-like_dom_sf"/>
</dbReference>
<keyword evidence="10" id="KW-0675">Receptor</keyword>
<keyword evidence="4 17" id="KW-0812">Transmembrane</keyword>
<dbReference type="Pfam" id="PF00211">
    <property type="entry name" value="Guanylate_cyc"/>
    <property type="match status" value="1"/>
</dbReference>
<evidence type="ECO:0000256" key="17">
    <source>
        <dbReference type="SAM" id="Phobius"/>
    </source>
</evidence>
<evidence type="ECO:0000256" key="9">
    <source>
        <dbReference type="ARBA" id="ARBA00023136"/>
    </source>
</evidence>
<keyword evidence="5" id="KW-0732">Signal</keyword>
<evidence type="ECO:0000256" key="15">
    <source>
        <dbReference type="RuleBase" id="RU003431"/>
    </source>
</evidence>
<dbReference type="GO" id="GO:0004383">
    <property type="term" value="F:guanylate cyclase activity"/>
    <property type="evidence" value="ECO:0007669"/>
    <property type="project" value="UniProtKB-EC"/>
</dbReference>
<dbReference type="SMART" id="SM00220">
    <property type="entry name" value="S_TKc"/>
    <property type="match status" value="1"/>
</dbReference>
<keyword evidence="13 15" id="KW-0141">cGMP biosynthesis</keyword>
<keyword evidence="12 14" id="KW-0456">Lyase</keyword>
<evidence type="ECO:0000313" key="20">
    <source>
        <dbReference type="EMBL" id="KAK2159125.1"/>
    </source>
</evidence>
<evidence type="ECO:0000313" key="21">
    <source>
        <dbReference type="Proteomes" id="UP001208570"/>
    </source>
</evidence>
<evidence type="ECO:0000259" key="18">
    <source>
        <dbReference type="PROSITE" id="PS50011"/>
    </source>
</evidence>
<comment type="caution">
    <text evidence="20">The sequence shown here is derived from an EMBL/GenBank/DDBJ whole genome shotgun (WGS) entry which is preliminary data.</text>
</comment>
<dbReference type="CDD" id="cd07302">
    <property type="entry name" value="CHD"/>
    <property type="match status" value="1"/>
</dbReference>
<evidence type="ECO:0000256" key="14">
    <source>
        <dbReference type="RuleBase" id="RU000405"/>
    </source>
</evidence>
<keyword evidence="8" id="KW-0342">GTP-binding</keyword>
<dbReference type="InterPro" id="IPR028082">
    <property type="entry name" value="Peripla_BP_I"/>
</dbReference>
<evidence type="ECO:0000256" key="11">
    <source>
        <dbReference type="ARBA" id="ARBA00023180"/>
    </source>
</evidence>
<dbReference type="GO" id="GO:0005525">
    <property type="term" value="F:GTP binding"/>
    <property type="evidence" value="ECO:0007669"/>
    <property type="project" value="UniProtKB-KW"/>
</dbReference>
<keyword evidence="21" id="KW-1185">Reference proteome</keyword>
<dbReference type="Pfam" id="PF07714">
    <property type="entry name" value="PK_Tyr_Ser-Thr"/>
    <property type="match status" value="1"/>
</dbReference>
<dbReference type="GO" id="GO:0005886">
    <property type="term" value="C:plasma membrane"/>
    <property type="evidence" value="ECO:0007669"/>
    <property type="project" value="TreeGrafter"/>
</dbReference>
<dbReference type="GO" id="GO:0001653">
    <property type="term" value="F:peptide receptor activity"/>
    <property type="evidence" value="ECO:0007669"/>
    <property type="project" value="TreeGrafter"/>
</dbReference>
<dbReference type="CDD" id="cd14042">
    <property type="entry name" value="PK_GC-A_B"/>
    <property type="match status" value="1"/>
</dbReference>
<dbReference type="GO" id="GO:0007168">
    <property type="term" value="P:receptor guanylyl cyclase signaling pathway"/>
    <property type="evidence" value="ECO:0007669"/>
    <property type="project" value="TreeGrafter"/>
</dbReference>
<evidence type="ECO:0000256" key="10">
    <source>
        <dbReference type="ARBA" id="ARBA00023170"/>
    </source>
</evidence>
<dbReference type="FunFam" id="3.30.70.1230:FF:000004">
    <property type="entry name" value="Guanylate cyclase"/>
    <property type="match status" value="1"/>
</dbReference>
<dbReference type="GO" id="GO:0035556">
    <property type="term" value="P:intracellular signal transduction"/>
    <property type="evidence" value="ECO:0007669"/>
    <property type="project" value="InterPro"/>
</dbReference>
<evidence type="ECO:0000259" key="19">
    <source>
        <dbReference type="PROSITE" id="PS50125"/>
    </source>
</evidence>